<name>A0A0E0K9Q6_ORYPU</name>
<dbReference type="GO" id="GO:0005634">
    <property type="term" value="C:nucleus"/>
    <property type="evidence" value="ECO:0007669"/>
    <property type="project" value="UniProtKB-SubCell"/>
</dbReference>
<organism evidence="8">
    <name type="scientific">Oryza punctata</name>
    <name type="common">Red rice</name>
    <dbReference type="NCBI Taxonomy" id="4537"/>
    <lineage>
        <taxon>Eukaryota</taxon>
        <taxon>Viridiplantae</taxon>
        <taxon>Streptophyta</taxon>
        <taxon>Embryophyta</taxon>
        <taxon>Tracheophyta</taxon>
        <taxon>Spermatophyta</taxon>
        <taxon>Magnoliopsida</taxon>
        <taxon>Liliopsida</taxon>
        <taxon>Poales</taxon>
        <taxon>Poaceae</taxon>
        <taxon>BOP clade</taxon>
        <taxon>Oryzoideae</taxon>
        <taxon>Oryzeae</taxon>
        <taxon>Oryzinae</taxon>
        <taxon>Oryza</taxon>
    </lineage>
</organism>
<evidence type="ECO:0000256" key="4">
    <source>
        <dbReference type="ARBA" id="ARBA00023163"/>
    </source>
</evidence>
<feature type="compositionally biased region" description="Acidic residues" evidence="6">
    <location>
        <begin position="258"/>
        <end position="268"/>
    </location>
</feature>
<dbReference type="STRING" id="4537.A0A0E0K9Q6"/>
<feature type="compositionally biased region" description="Acidic residues" evidence="6">
    <location>
        <begin position="50"/>
        <end position="71"/>
    </location>
</feature>
<dbReference type="InterPro" id="IPR001471">
    <property type="entry name" value="AP2/ERF_dom"/>
</dbReference>
<evidence type="ECO:0000256" key="5">
    <source>
        <dbReference type="ARBA" id="ARBA00023242"/>
    </source>
</evidence>
<dbReference type="OMA" id="DEGMGLW"/>
<evidence type="ECO:0000259" key="7">
    <source>
        <dbReference type="PROSITE" id="PS51032"/>
    </source>
</evidence>
<feature type="domain" description="AP2/ERF" evidence="7">
    <location>
        <begin position="104"/>
        <end position="161"/>
    </location>
</feature>
<dbReference type="AlphaFoldDB" id="A0A0E0K9Q6"/>
<feature type="compositionally biased region" description="Basic residues" evidence="6">
    <location>
        <begin position="97"/>
        <end position="108"/>
    </location>
</feature>
<dbReference type="InterPro" id="IPR016177">
    <property type="entry name" value="DNA-bd_dom_sf"/>
</dbReference>
<dbReference type="GO" id="GO:0003700">
    <property type="term" value="F:DNA-binding transcription factor activity"/>
    <property type="evidence" value="ECO:0007669"/>
    <property type="project" value="InterPro"/>
</dbReference>
<dbReference type="PRINTS" id="PR00367">
    <property type="entry name" value="ETHRSPELEMNT"/>
</dbReference>
<keyword evidence="9" id="KW-1185">Reference proteome</keyword>
<evidence type="ECO:0000256" key="3">
    <source>
        <dbReference type="ARBA" id="ARBA00023125"/>
    </source>
</evidence>
<keyword evidence="5" id="KW-0539">Nucleus</keyword>
<dbReference type="InterPro" id="IPR044808">
    <property type="entry name" value="ERF_plant"/>
</dbReference>
<dbReference type="PROSITE" id="PS51032">
    <property type="entry name" value="AP2_ERF"/>
    <property type="match status" value="1"/>
</dbReference>
<evidence type="ECO:0000313" key="9">
    <source>
        <dbReference type="Proteomes" id="UP000026962"/>
    </source>
</evidence>
<dbReference type="GO" id="GO:0009873">
    <property type="term" value="P:ethylene-activated signaling pathway"/>
    <property type="evidence" value="ECO:0007669"/>
    <property type="project" value="InterPro"/>
</dbReference>
<comment type="subcellular location">
    <subcellularLocation>
        <location evidence="1">Nucleus</location>
    </subcellularLocation>
</comment>
<sequence length="333" mass="36041">MCGGAILAELIPSAPAARRVVTAGHEWPGGKAKKTARADDFEAAFREFDNDSDDDEGDYDEMMGEEEEEEATSEHKPFVFRAASTKKPRKAAAAASSRRRKPAQYRGVRRRPWGKWAAEIRDPVKGVRVWLGTFTTAEAAALAYDDAARAIRGNRAKLNFPSTTPDTRKRGRATAAAPAVMATPVINLVEEEEVQEVAAAMASIKYEPETSESSESNALPDFSWQGMSASDEAIAAAHPVLDVDSDDLAKKRPRTEPEDATTDSGSGDDTDALFDALLFADQYNYFNGGAYESLDSLFSADAVQSAAATDQDMGLWSFDDGCCLVDVEGRLSF</sequence>
<proteinExistence type="predicted"/>
<protein>
    <recommendedName>
        <fullName evidence="7">AP2/ERF domain-containing protein</fullName>
    </recommendedName>
</protein>
<evidence type="ECO:0000256" key="1">
    <source>
        <dbReference type="ARBA" id="ARBA00004123"/>
    </source>
</evidence>
<dbReference type="GO" id="GO:0003677">
    <property type="term" value="F:DNA binding"/>
    <property type="evidence" value="ECO:0007669"/>
    <property type="project" value="UniProtKB-KW"/>
</dbReference>
<dbReference type="PANTHER" id="PTHR31190">
    <property type="entry name" value="DNA-BINDING DOMAIN"/>
    <property type="match status" value="1"/>
</dbReference>
<feature type="region of interest" description="Disordered" evidence="6">
    <location>
        <begin position="245"/>
        <end position="268"/>
    </location>
</feature>
<keyword evidence="3" id="KW-0238">DNA-binding</keyword>
<feature type="compositionally biased region" description="Basic and acidic residues" evidence="6">
    <location>
        <begin position="247"/>
        <end position="257"/>
    </location>
</feature>
<evidence type="ECO:0000256" key="2">
    <source>
        <dbReference type="ARBA" id="ARBA00023015"/>
    </source>
</evidence>
<dbReference type="PANTHER" id="PTHR31190:SF142">
    <property type="entry name" value="ETHYLENE-RESPONSIVE TRANSCRIPTION FACTOR RAP2-3"/>
    <property type="match status" value="1"/>
</dbReference>
<reference evidence="8" key="1">
    <citation type="submission" date="2015-04" db="UniProtKB">
        <authorList>
            <consortium name="EnsemblPlants"/>
        </authorList>
    </citation>
    <scope>IDENTIFICATION</scope>
</reference>
<dbReference type="Gramene" id="OPUNC03G05900.1">
    <property type="protein sequence ID" value="OPUNC03G05900.1"/>
    <property type="gene ID" value="OPUNC03G05900"/>
</dbReference>
<dbReference type="Proteomes" id="UP000026962">
    <property type="component" value="Chromosome 3"/>
</dbReference>
<dbReference type="SMART" id="SM00380">
    <property type="entry name" value="AP2"/>
    <property type="match status" value="1"/>
</dbReference>
<keyword evidence="2" id="KW-0805">Transcription regulation</keyword>
<dbReference type="SUPFAM" id="SSF54171">
    <property type="entry name" value="DNA-binding domain"/>
    <property type="match status" value="1"/>
</dbReference>
<evidence type="ECO:0000313" key="8">
    <source>
        <dbReference type="EnsemblPlants" id="OPUNC03G05900.1"/>
    </source>
</evidence>
<dbReference type="HOGENOM" id="CLU_054468_1_0_1"/>
<dbReference type="Gene3D" id="3.30.730.10">
    <property type="entry name" value="AP2/ERF domain"/>
    <property type="match status" value="1"/>
</dbReference>
<dbReference type="FunFam" id="3.30.730.10:FF:000001">
    <property type="entry name" value="Ethylene-responsive transcription factor 2"/>
    <property type="match status" value="1"/>
</dbReference>
<evidence type="ECO:0000256" key="6">
    <source>
        <dbReference type="SAM" id="MobiDB-lite"/>
    </source>
</evidence>
<reference evidence="8" key="2">
    <citation type="submission" date="2018-05" db="EMBL/GenBank/DDBJ databases">
        <title>OpunRS2 (Oryza punctata Reference Sequence Version 2).</title>
        <authorList>
            <person name="Zhang J."/>
            <person name="Kudrna D."/>
            <person name="Lee S."/>
            <person name="Talag J."/>
            <person name="Welchert J."/>
            <person name="Wing R.A."/>
        </authorList>
    </citation>
    <scope>NUCLEOTIDE SEQUENCE [LARGE SCALE GENOMIC DNA]</scope>
</reference>
<dbReference type="InterPro" id="IPR036955">
    <property type="entry name" value="AP2/ERF_dom_sf"/>
</dbReference>
<keyword evidence="4" id="KW-0804">Transcription</keyword>
<dbReference type="CDD" id="cd00018">
    <property type="entry name" value="AP2"/>
    <property type="match status" value="1"/>
</dbReference>
<dbReference type="eggNOG" id="ENOG502QV26">
    <property type="taxonomic scope" value="Eukaryota"/>
</dbReference>
<dbReference type="EnsemblPlants" id="OPUNC03G05900.1">
    <property type="protein sequence ID" value="OPUNC03G05900.1"/>
    <property type="gene ID" value="OPUNC03G05900"/>
</dbReference>
<accession>A0A0E0K9Q6</accession>
<dbReference type="Pfam" id="PF00847">
    <property type="entry name" value="AP2"/>
    <property type="match status" value="1"/>
</dbReference>
<feature type="region of interest" description="Disordered" evidence="6">
    <location>
        <begin position="45"/>
        <end position="108"/>
    </location>
</feature>